<keyword evidence="2" id="KW-1185">Reference proteome</keyword>
<dbReference type="Proteomes" id="UP001060085">
    <property type="component" value="Linkage Group LG03"/>
</dbReference>
<sequence length="159" mass="17691">MICSGLGHMPSAQSLANMHMLHSKASDQRDNDKQKQTHFNTENPHSFISDEYSNSDTESNPDAIPYTNNCYSPVTPVSDESFDDDQSSHEIGDDPEHALEIAAIGRGKTKMVHSWDSGMKLHVDFNMYDRPIVPGSVTLATQMGMMARDGNRLSLTFKE</sequence>
<gene>
    <name evidence="1" type="ORF">M9H77_12442</name>
</gene>
<evidence type="ECO:0000313" key="1">
    <source>
        <dbReference type="EMBL" id="KAI5672078.1"/>
    </source>
</evidence>
<proteinExistence type="predicted"/>
<comment type="caution">
    <text evidence="1">The sequence shown here is derived from an EMBL/GenBank/DDBJ whole genome shotgun (WGS) entry which is preliminary data.</text>
</comment>
<evidence type="ECO:0000313" key="2">
    <source>
        <dbReference type="Proteomes" id="UP001060085"/>
    </source>
</evidence>
<organism evidence="1 2">
    <name type="scientific">Catharanthus roseus</name>
    <name type="common">Madagascar periwinkle</name>
    <name type="synonym">Vinca rosea</name>
    <dbReference type="NCBI Taxonomy" id="4058"/>
    <lineage>
        <taxon>Eukaryota</taxon>
        <taxon>Viridiplantae</taxon>
        <taxon>Streptophyta</taxon>
        <taxon>Embryophyta</taxon>
        <taxon>Tracheophyta</taxon>
        <taxon>Spermatophyta</taxon>
        <taxon>Magnoliopsida</taxon>
        <taxon>eudicotyledons</taxon>
        <taxon>Gunneridae</taxon>
        <taxon>Pentapetalae</taxon>
        <taxon>asterids</taxon>
        <taxon>lamiids</taxon>
        <taxon>Gentianales</taxon>
        <taxon>Apocynaceae</taxon>
        <taxon>Rauvolfioideae</taxon>
        <taxon>Vinceae</taxon>
        <taxon>Catharanthinae</taxon>
        <taxon>Catharanthus</taxon>
    </lineage>
</organism>
<protein>
    <submittedName>
        <fullName evidence="1">Uncharacterized protein</fullName>
    </submittedName>
</protein>
<name>A0ACC0BHJ5_CATRO</name>
<reference evidence="2" key="1">
    <citation type="journal article" date="2023" name="Nat. Plants">
        <title>Single-cell RNA sequencing provides a high-resolution roadmap for understanding the multicellular compartmentation of specialized metabolism.</title>
        <authorList>
            <person name="Sun S."/>
            <person name="Shen X."/>
            <person name="Li Y."/>
            <person name="Li Y."/>
            <person name="Wang S."/>
            <person name="Li R."/>
            <person name="Zhang H."/>
            <person name="Shen G."/>
            <person name="Guo B."/>
            <person name="Wei J."/>
            <person name="Xu J."/>
            <person name="St-Pierre B."/>
            <person name="Chen S."/>
            <person name="Sun C."/>
        </authorList>
    </citation>
    <scope>NUCLEOTIDE SEQUENCE [LARGE SCALE GENOMIC DNA]</scope>
</reference>
<accession>A0ACC0BHJ5</accession>
<dbReference type="EMBL" id="CM044703">
    <property type="protein sequence ID" value="KAI5672078.1"/>
    <property type="molecule type" value="Genomic_DNA"/>
</dbReference>